<proteinExistence type="predicted"/>
<dbReference type="PATRIC" id="fig|1423792.3.peg.2833"/>
<evidence type="ECO:0000313" key="1">
    <source>
        <dbReference type="EMBL" id="KRL12786.1"/>
    </source>
</evidence>
<protein>
    <submittedName>
        <fullName evidence="1">Uncharacterized protein</fullName>
    </submittedName>
</protein>
<reference evidence="1 2" key="1">
    <citation type="journal article" date="2015" name="Genome Announc.">
        <title>Expanding the biotechnology potential of lactobacilli through comparative genomics of 213 strains and associated genera.</title>
        <authorList>
            <person name="Sun Z."/>
            <person name="Harris H.M."/>
            <person name="McCann A."/>
            <person name="Guo C."/>
            <person name="Argimon S."/>
            <person name="Zhang W."/>
            <person name="Yang X."/>
            <person name="Jeffery I.B."/>
            <person name="Cooney J.C."/>
            <person name="Kagawa T.F."/>
            <person name="Liu W."/>
            <person name="Song Y."/>
            <person name="Salvetti E."/>
            <person name="Wrobel A."/>
            <person name="Rasinkangas P."/>
            <person name="Parkhill J."/>
            <person name="Rea M.C."/>
            <person name="O'Sullivan O."/>
            <person name="Ritari J."/>
            <person name="Douillard F.P."/>
            <person name="Paul Ross R."/>
            <person name="Yang R."/>
            <person name="Briner A.E."/>
            <person name="Felis G.E."/>
            <person name="de Vos W.M."/>
            <person name="Barrangou R."/>
            <person name="Klaenhammer T.R."/>
            <person name="Caufield P.W."/>
            <person name="Cui Y."/>
            <person name="Zhang H."/>
            <person name="O'Toole P.W."/>
        </authorList>
    </citation>
    <scope>NUCLEOTIDE SEQUENCE [LARGE SCALE GENOMIC DNA]</scope>
    <source>
        <strain evidence="1 2">DSM 12744</strain>
    </source>
</reference>
<name>A0A0R1N5D5_9LACO</name>
<dbReference type="EMBL" id="AZEC01000006">
    <property type="protein sequence ID" value="KRL12786.1"/>
    <property type="molecule type" value="Genomic_DNA"/>
</dbReference>
<sequence length="237" mass="27075">MTKTALTLDLERTLYGYCRESGAAVVEEVTMPEERGIVDTLSCQLTASGEFEWRCYELKVTKSDFHSSAQLSFVGHYNYFVLPLALYQQVAAEIPAHIGVLIYRPFDAADPDQVATAYPGYLTIVKTARQQALQVPGEQLLDRFLHALTREVDKAKRMDLGLTGFGTDQLYRELKRRAAVQDPLYPTQPYYNRFIQDLNQEAITDLSDQATALRAENARLRREASYWQWRAGQRRLP</sequence>
<dbReference type="Proteomes" id="UP000051330">
    <property type="component" value="Unassembled WGS sequence"/>
</dbReference>
<accession>A0A0R1N5D5</accession>
<organism evidence="1 2">
    <name type="scientific">Schleiferilactobacillus perolens DSM 12744</name>
    <dbReference type="NCBI Taxonomy" id="1423792"/>
    <lineage>
        <taxon>Bacteria</taxon>
        <taxon>Bacillati</taxon>
        <taxon>Bacillota</taxon>
        <taxon>Bacilli</taxon>
        <taxon>Lactobacillales</taxon>
        <taxon>Lactobacillaceae</taxon>
        <taxon>Schleiferilactobacillus</taxon>
    </lineage>
</organism>
<dbReference type="STRING" id="1423792.FD09_GL002773"/>
<gene>
    <name evidence="1" type="ORF">FD09_GL002773</name>
</gene>
<dbReference type="RefSeq" id="WP_083487695.1">
    <property type="nucleotide sequence ID" value="NZ_AZEC01000006.1"/>
</dbReference>
<dbReference type="OrthoDB" id="2190431at2"/>
<evidence type="ECO:0000313" key="2">
    <source>
        <dbReference type="Proteomes" id="UP000051330"/>
    </source>
</evidence>
<keyword evidence="2" id="KW-1185">Reference proteome</keyword>
<comment type="caution">
    <text evidence="1">The sequence shown here is derived from an EMBL/GenBank/DDBJ whole genome shotgun (WGS) entry which is preliminary data.</text>
</comment>
<dbReference type="AlphaFoldDB" id="A0A0R1N5D5"/>